<evidence type="ECO:0000256" key="5">
    <source>
        <dbReference type="ARBA" id="ARBA00023034"/>
    </source>
</evidence>
<dbReference type="InterPro" id="IPR029044">
    <property type="entry name" value="Nucleotide-diphossugar_trans"/>
</dbReference>
<evidence type="ECO:0000256" key="6">
    <source>
        <dbReference type="ARBA" id="ARBA00023136"/>
    </source>
</evidence>
<dbReference type="GO" id="GO:0000032">
    <property type="term" value="P:cell wall mannoprotein biosynthetic process"/>
    <property type="evidence" value="ECO:0007669"/>
    <property type="project" value="TreeGrafter"/>
</dbReference>
<keyword evidence="9" id="KW-1185">Reference proteome</keyword>
<comment type="caution">
    <text evidence="8">The sequence shown here is derived from an EMBL/GenBank/DDBJ whole genome shotgun (WGS) entry which is preliminary data.</text>
</comment>
<evidence type="ECO:0000256" key="2">
    <source>
        <dbReference type="ARBA" id="ARBA00022692"/>
    </source>
</evidence>
<evidence type="ECO:0000256" key="1">
    <source>
        <dbReference type="ARBA" id="ARBA00004323"/>
    </source>
</evidence>
<evidence type="ECO:0000256" key="4">
    <source>
        <dbReference type="ARBA" id="ARBA00022989"/>
    </source>
</evidence>
<sequence>MNGLKSTSRAADNREKVLILTPIARFYDEYWENLNRLSYPHELIELGFIVPHTAQGDAALRQLEKAVRRVQTGPKKDRFAKVSILRQDTESMGSQSEKDRHALEAQKERRAQMSLARNSLLFSTIAHDTAWVLWLDSDIVETPPTLVQDLARHDKALIVPNCYQRYTDKNGPAVRPYDYNSWQDSDTAQELASKMREDEILVEGYAEMATYRTLMAHLYNADDDVHAEMELDGVGGTALLVKAEVHRDGAMFPPFPFYHLMETEGFAKMAKRLGYQAYGLPNYLIYHYNE</sequence>
<organism evidence="8 9">
    <name type="scientific">Trichomonascus ciferrii</name>
    <dbReference type="NCBI Taxonomy" id="44093"/>
    <lineage>
        <taxon>Eukaryota</taxon>
        <taxon>Fungi</taxon>
        <taxon>Dikarya</taxon>
        <taxon>Ascomycota</taxon>
        <taxon>Saccharomycotina</taxon>
        <taxon>Dipodascomycetes</taxon>
        <taxon>Dipodascales</taxon>
        <taxon>Trichomonascaceae</taxon>
        <taxon>Trichomonascus</taxon>
        <taxon>Trichomonascus ciferrii complex</taxon>
    </lineage>
</organism>
<keyword evidence="5" id="KW-0333">Golgi apparatus</keyword>
<evidence type="ECO:0000313" key="8">
    <source>
        <dbReference type="EMBL" id="KAA8907612.1"/>
    </source>
</evidence>
<dbReference type="Pfam" id="PF03452">
    <property type="entry name" value="Anp1"/>
    <property type="match status" value="1"/>
</dbReference>
<protein>
    <submittedName>
        <fullName evidence="8">Uncharacterized protein</fullName>
    </submittedName>
</protein>
<dbReference type="VEuPathDB" id="FungiDB:TRICI_004903"/>
<keyword evidence="6" id="KW-0472">Membrane</keyword>
<dbReference type="OrthoDB" id="2405412at2759"/>
<evidence type="ECO:0000313" key="9">
    <source>
        <dbReference type="Proteomes" id="UP000761534"/>
    </source>
</evidence>
<keyword evidence="2" id="KW-0812">Transmembrane</keyword>
<name>A0A642UY37_9ASCO</name>
<dbReference type="InterPro" id="IPR052086">
    <property type="entry name" value="Mannan_Polymerase_Subunit"/>
</dbReference>
<dbReference type="PANTHER" id="PTHR43083:SF6">
    <property type="entry name" value="MANNAN POLYMERASE COMPLEXES SUBUNIT MNN9"/>
    <property type="match status" value="1"/>
</dbReference>
<dbReference type="Gene3D" id="3.90.550.10">
    <property type="entry name" value="Spore Coat Polysaccharide Biosynthesis Protein SpsA, Chain A"/>
    <property type="match status" value="1"/>
</dbReference>
<dbReference type="PANTHER" id="PTHR43083">
    <property type="entry name" value="MANNAN POLYMERASE II"/>
    <property type="match status" value="1"/>
</dbReference>
<accession>A0A642UY37</accession>
<keyword evidence="3" id="KW-0735">Signal-anchor</keyword>
<proteinExistence type="inferred from homology"/>
<dbReference type="Proteomes" id="UP000761534">
    <property type="component" value="Unassembled WGS sequence"/>
</dbReference>
<dbReference type="GO" id="GO:0000136">
    <property type="term" value="C:mannan polymerase complex"/>
    <property type="evidence" value="ECO:0007669"/>
    <property type="project" value="TreeGrafter"/>
</dbReference>
<comment type="similarity">
    <text evidence="7">Belongs to the ANP1/MMN9/VAN1 family.</text>
</comment>
<dbReference type="AlphaFoldDB" id="A0A642UY37"/>
<dbReference type="SUPFAM" id="SSF53448">
    <property type="entry name" value="Nucleotide-diphospho-sugar transferases"/>
    <property type="match status" value="1"/>
</dbReference>
<evidence type="ECO:0000256" key="3">
    <source>
        <dbReference type="ARBA" id="ARBA00022968"/>
    </source>
</evidence>
<dbReference type="GO" id="GO:0000009">
    <property type="term" value="F:alpha-1,6-mannosyltransferase activity"/>
    <property type="evidence" value="ECO:0007669"/>
    <property type="project" value="TreeGrafter"/>
</dbReference>
<evidence type="ECO:0000256" key="7">
    <source>
        <dbReference type="ARBA" id="ARBA00037964"/>
    </source>
</evidence>
<dbReference type="FunFam" id="3.90.550.10:FF:000017">
    <property type="entry name" value="Mannan polymerase II complex ANP1 subunit"/>
    <property type="match status" value="1"/>
</dbReference>
<dbReference type="EMBL" id="SWFS01000376">
    <property type="protein sequence ID" value="KAA8907612.1"/>
    <property type="molecule type" value="Genomic_DNA"/>
</dbReference>
<keyword evidence="4" id="KW-1133">Transmembrane helix</keyword>
<comment type="subcellular location">
    <subcellularLocation>
        <location evidence="1">Golgi apparatus membrane</location>
        <topology evidence="1">Single-pass type II membrane protein</topology>
    </subcellularLocation>
</comment>
<gene>
    <name evidence="8" type="ORF">TRICI_004903</name>
</gene>
<reference evidence="8" key="1">
    <citation type="journal article" date="2019" name="G3 (Bethesda)">
        <title>Genome Assemblies of Two Rare Opportunistic Yeast Pathogens: Diutina rugosa (syn. Candida rugosa) and Trichomonascus ciferrii (syn. Candida ciferrii).</title>
        <authorList>
            <person name="Mixao V."/>
            <person name="Saus E."/>
            <person name="Hansen A.P."/>
            <person name="Lass-Florl C."/>
            <person name="Gabaldon T."/>
        </authorList>
    </citation>
    <scope>NUCLEOTIDE SEQUENCE</scope>
    <source>
        <strain evidence="8">CBS 4856</strain>
    </source>
</reference>
<dbReference type="GO" id="GO:0006487">
    <property type="term" value="P:protein N-linked glycosylation"/>
    <property type="evidence" value="ECO:0007669"/>
    <property type="project" value="TreeGrafter"/>
</dbReference>